<dbReference type="AlphaFoldDB" id="A0A0C9VBN5"/>
<proteinExistence type="predicted"/>
<dbReference type="EMBL" id="KN837196">
    <property type="protein sequence ID" value="KIJ34751.1"/>
    <property type="molecule type" value="Genomic_DNA"/>
</dbReference>
<gene>
    <name evidence="2" type="ORF">M422DRAFT_263107</name>
</gene>
<keyword evidence="3" id="KW-1185">Reference proteome</keyword>
<feature type="compositionally biased region" description="Low complexity" evidence="1">
    <location>
        <begin position="200"/>
        <end position="210"/>
    </location>
</feature>
<dbReference type="Proteomes" id="UP000054279">
    <property type="component" value="Unassembled WGS sequence"/>
</dbReference>
<feature type="compositionally biased region" description="Gly residues" evidence="1">
    <location>
        <begin position="211"/>
        <end position="221"/>
    </location>
</feature>
<sequence>MFSYEVIFAHILGEMTEDWKCPNAGQLGLHNASDRAIFNDVYGGIGYDKDLDEGDWITIHKNAVYVIQEEFGNNDGFFWEPIILGGPHSTMHYLHGVELIKRINLVTDIPEPDTECIEGDTMELTTEEYNIVFVGGLEKKKKKKKKKTKEKDLSQQELNRGGEGSVRLTSPLSSAPPSVRGSAGGGGGSGSGARSGGDPGDSPRSSQQGQGSPGGDLGGGRGELDDENAGDNRDDMDVNAGDAAGKRSNKHLSENPSEEGEERNANAKRQRTSGGDLVPAGKAEALKVLEKDYKKDLELMNLQTLTDPIGVVKMLWIYKDPFPGYFFEWKWHKNMKEDGIDQHIEVLNSMKDWVAEHSKLGMDEKDVLLKAMKTDIDLLIMTGTEIVSKLQEKGNLNGGRDGVGSSMIDVRECSETSLSKWGVAPFVEEERSQVVKFVQDLSGDVLKHMKKLSDNMQTGGNVNLKLYFELLKYLEAVMKKHVVQFKEKVVQL</sequence>
<protein>
    <submittedName>
        <fullName evidence="2">Uncharacterized protein</fullName>
    </submittedName>
</protein>
<name>A0A0C9VBN5_SPHS4</name>
<evidence type="ECO:0000256" key="1">
    <source>
        <dbReference type="SAM" id="MobiDB-lite"/>
    </source>
</evidence>
<accession>A0A0C9VBN5</accession>
<evidence type="ECO:0000313" key="2">
    <source>
        <dbReference type="EMBL" id="KIJ34751.1"/>
    </source>
</evidence>
<reference evidence="2 3" key="1">
    <citation type="submission" date="2014-06" db="EMBL/GenBank/DDBJ databases">
        <title>Evolutionary Origins and Diversification of the Mycorrhizal Mutualists.</title>
        <authorList>
            <consortium name="DOE Joint Genome Institute"/>
            <consortium name="Mycorrhizal Genomics Consortium"/>
            <person name="Kohler A."/>
            <person name="Kuo A."/>
            <person name="Nagy L.G."/>
            <person name="Floudas D."/>
            <person name="Copeland A."/>
            <person name="Barry K.W."/>
            <person name="Cichocki N."/>
            <person name="Veneault-Fourrey C."/>
            <person name="LaButti K."/>
            <person name="Lindquist E.A."/>
            <person name="Lipzen A."/>
            <person name="Lundell T."/>
            <person name="Morin E."/>
            <person name="Murat C."/>
            <person name="Riley R."/>
            <person name="Ohm R."/>
            <person name="Sun H."/>
            <person name="Tunlid A."/>
            <person name="Henrissat B."/>
            <person name="Grigoriev I.V."/>
            <person name="Hibbett D.S."/>
            <person name="Martin F."/>
        </authorList>
    </citation>
    <scope>NUCLEOTIDE SEQUENCE [LARGE SCALE GENOMIC DNA]</scope>
    <source>
        <strain evidence="2 3">SS14</strain>
    </source>
</reference>
<feature type="region of interest" description="Disordered" evidence="1">
    <location>
        <begin position="143"/>
        <end position="279"/>
    </location>
</feature>
<dbReference type="HOGENOM" id="CLU_043322_0_0_1"/>
<organism evidence="2 3">
    <name type="scientific">Sphaerobolus stellatus (strain SS14)</name>
    <dbReference type="NCBI Taxonomy" id="990650"/>
    <lineage>
        <taxon>Eukaryota</taxon>
        <taxon>Fungi</taxon>
        <taxon>Dikarya</taxon>
        <taxon>Basidiomycota</taxon>
        <taxon>Agaricomycotina</taxon>
        <taxon>Agaricomycetes</taxon>
        <taxon>Phallomycetidae</taxon>
        <taxon>Geastrales</taxon>
        <taxon>Sphaerobolaceae</taxon>
        <taxon>Sphaerobolus</taxon>
    </lineage>
</organism>
<evidence type="ECO:0000313" key="3">
    <source>
        <dbReference type="Proteomes" id="UP000054279"/>
    </source>
</evidence>
<feature type="compositionally biased region" description="Gly residues" evidence="1">
    <location>
        <begin position="182"/>
        <end position="199"/>
    </location>
</feature>